<evidence type="ECO:0000259" key="1">
    <source>
        <dbReference type="Pfam" id="PF05419"/>
    </source>
</evidence>
<dbReference type="EMBL" id="MF101431">
    <property type="protein sequence ID" value="ARW64064.1"/>
    <property type="molecule type" value="Genomic_DNA"/>
</dbReference>
<keyword evidence="2" id="KW-0934">Plastid</keyword>
<dbReference type="AlphaFoldDB" id="A0A1Z1ME80"/>
<organism evidence="2">
    <name type="scientific">Chondria sp.</name>
    <name type="common">in: red algae</name>
    <dbReference type="NCBI Taxonomy" id="1982705"/>
    <lineage>
        <taxon>Eukaryota</taxon>
        <taxon>Rhodophyta</taxon>
        <taxon>Florideophyceae</taxon>
        <taxon>Rhodymeniophycidae</taxon>
        <taxon>Ceramiales</taxon>
        <taxon>Rhodomelaceae</taxon>
        <taxon>Chondrieae</taxon>
        <taxon>Chondria</taxon>
    </lineage>
</organism>
<name>A0A1Z1ME80_9FLOR</name>
<dbReference type="Gene3D" id="1.10.10.1770">
    <property type="entry name" value="Gun4-like"/>
    <property type="match status" value="1"/>
</dbReference>
<keyword evidence="2" id="KW-0150">Chloroplast</keyword>
<proteinExistence type="predicted"/>
<dbReference type="InterPro" id="IPR016024">
    <property type="entry name" value="ARM-type_fold"/>
</dbReference>
<dbReference type="Gene3D" id="1.25.40.620">
    <property type="match status" value="1"/>
</dbReference>
<gene>
    <name evidence="2" type="primary">ycf53</name>
</gene>
<evidence type="ECO:0000313" key="2">
    <source>
        <dbReference type="EMBL" id="ARW64064.1"/>
    </source>
</evidence>
<feature type="domain" description="GUN4-like" evidence="1">
    <location>
        <begin position="98"/>
        <end position="231"/>
    </location>
</feature>
<dbReference type="GO" id="GO:0046906">
    <property type="term" value="F:tetrapyrrole binding"/>
    <property type="evidence" value="ECO:0007669"/>
    <property type="project" value="TreeGrafter"/>
</dbReference>
<geneLocation type="chloroplast" evidence="2"/>
<dbReference type="SUPFAM" id="SSF140869">
    <property type="entry name" value="GUN4-like"/>
    <property type="match status" value="1"/>
</dbReference>
<accession>A0A1Z1ME80</accession>
<protein>
    <recommendedName>
        <fullName evidence="1">GUN4-like domain-containing protein</fullName>
    </recommendedName>
</protein>
<dbReference type="PANTHER" id="PTHR34800">
    <property type="entry name" value="TETRAPYRROLE-BINDING PROTEIN, CHLOROPLASTIC"/>
    <property type="match status" value="1"/>
</dbReference>
<dbReference type="PANTHER" id="PTHR34800:SF1">
    <property type="entry name" value="TETRAPYRROLE-BINDING PROTEIN, CHLOROPLASTIC"/>
    <property type="match status" value="1"/>
</dbReference>
<dbReference type="SUPFAM" id="SSF48371">
    <property type="entry name" value="ARM repeat"/>
    <property type="match status" value="1"/>
</dbReference>
<sequence length="239" mass="28360">MNNLTSEYTNMSDKLRTIASKNFINITNDTEKTIDLIYKNNPEILLDFIIERILVNKQDADILDGFIFQKLLHTDITNINQKLNKYFPNGIAKQRTSLEASYQNLQNLLMNEAFEEADKITSKYLCELVEIQTNNKKNWLYFTDIQFITSKDLFAIDSLWKIYSKGNFGFSVQKQIWIQNSKNWDKVWEKINWTINGKMKRYPHEFMWTLEAPKGHLPLSNQLRGTKTLLYVFNKITWY</sequence>
<dbReference type="CDD" id="cd16383">
    <property type="entry name" value="GUN4"/>
    <property type="match status" value="1"/>
</dbReference>
<dbReference type="InterPro" id="IPR008629">
    <property type="entry name" value="GUN4-like"/>
</dbReference>
<reference evidence="2" key="1">
    <citation type="journal article" date="2017" name="J. Phycol.">
        <title>Analysis of chloroplast genomes and a supermatrix inform reclassification of the Rhodomelaceae (Rhodophyta).</title>
        <authorList>
            <person name="Diaz-Tapia P."/>
            <person name="Maggs C.A."/>
            <person name="West J.A."/>
            <person name="Verbruggen H."/>
        </authorList>
    </citation>
    <scope>NUCLEOTIDE SEQUENCE</scope>
    <source>
        <strain evidence="2">PD745</strain>
    </source>
</reference>
<dbReference type="InterPro" id="IPR037215">
    <property type="entry name" value="GUN4-like_sf"/>
</dbReference>
<dbReference type="Pfam" id="PF05419">
    <property type="entry name" value="GUN4"/>
    <property type="match status" value="1"/>
</dbReference>